<dbReference type="AlphaFoldDB" id="A0A0E9VRY1"/>
<name>A0A0E9VRY1_ANGAN</name>
<reference evidence="1" key="2">
    <citation type="journal article" date="2015" name="Fish Shellfish Immunol.">
        <title>Early steps in the European eel (Anguilla anguilla)-Vibrio vulnificus interaction in the gills: Role of the RtxA13 toxin.</title>
        <authorList>
            <person name="Callol A."/>
            <person name="Pajuelo D."/>
            <person name="Ebbesson L."/>
            <person name="Teles M."/>
            <person name="MacKenzie S."/>
            <person name="Amaro C."/>
        </authorList>
    </citation>
    <scope>NUCLEOTIDE SEQUENCE</scope>
</reference>
<reference evidence="1" key="1">
    <citation type="submission" date="2014-11" db="EMBL/GenBank/DDBJ databases">
        <authorList>
            <person name="Amaro Gonzalez C."/>
        </authorList>
    </citation>
    <scope>NUCLEOTIDE SEQUENCE</scope>
</reference>
<accession>A0A0E9VRY1</accession>
<dbReference type="EMBL" id="GBXM01027766">
    <property type="protein sequence ID" value="JAH80811.1"/>
    <property type="molecule type" value="Transcribed_RNA"/>
</dbReference>
<organism evidence="1">
    <name type="scientific">Anguilla anguilla</name>
    <name type="common">European freshwater eel</name>
    <name type="synonym">Muraena anguilla</name>
    <dbReference type="NCBI Taxonomy" id="7936"/>
    <lineage>
        <taxon>Eukaryota</taxon>
        <taxon>Metazoa</taxon>
        <taxon>Chordata</taxon>
        <taxon>Craniata</taxon>
        <taxon>Vertebrata</taxon>
        <taxon>Euteleostomi</taxon>
        <taxon>Actinopterygii</taxon>
        <taxon>Neopterygii</taxon>
        <taxon>Teleostei</taxon>
        <taxon>Anguilliformes</taxon>
        <taxon>Anguillidae</taxon>
        <taxon>Anguilla</taxon>
    </lineage>
</organism>
<proteinExistence type="predicted"/>
<protein>
    <submittedName>
        <fullName evidence="1">Uncharacterized protein</fullName>
    </submittedName>
</protein>
<evidence type="ECO:0000313" key="1">
    <source>
        <dbReference type="EMBL" id="JAH80811.1"/>
    </source>
</evidence>
<sequence>MAHFIKEDKKRKEISVGRSNISSITFSEDSKDFLVSMKSLHQCTR</sequence>